<organism evidence="2">
    <name type="scientific">marine sediment metagenome</name>
    <dbReference type="NCBI Taxonomy" id="412755"/>
    <lineage>
        <taxon>unclassified sequences</taxon>
        <taxon>metagenomes</taxon>
        <taxon>ecological metagenomes</taxon>
    </lineage>
</organism>
<keyword evidence="1" id="KW-0812">Transmembrane</keyword>
<reference evidence="2" key="1">
    <citation type="journal article" date="2014" name="Front. Microbiol.">
        <title>High frequency of phylogenetically diverse reductive dehalogenase-homologous genes in deep subseafloor sedimentary metagenomes.</title>
        <authorList>
            <person name="Kawai M."/>
            <person name="Futagami T."/>
            <person name="Toyoda A."/>
            <person name="Takaki Y."/>
            <person name="Nishi S."/>
            <person name="Hori S."/>
            <person name="Arai W."/>
            <person name="Tsubouchi T."/>
            <person name="Morono Y."/>
            <person name="Uchiyama I."/>
            <person name="Ito T."/>
            <person name="Fujiyama A."/>
            <person name="Inagaki F."/>
            <person name="Takami H."/>
        </authorList>
    </citation>
    <scope>NUCLEOTIDE SEQUENCE</scope>
    <source>
        <strain evidence="2">Expedition CK06-06</strain>
    </source>
</reference>
<feature type="transmembrane region" description="Helical" evidence="1">
    <location>
        <begin position="43"/>
        <end position="65"/>
    </location>
</feature>
<proteinExistence type="predicted"/>
<keyword evidence="1" id="KW-1133">Transmembrane helix</keyword>
<feature type="transmembrane region" description="Helical" evidence="1">
    <location>
        <begin position="12"/>
        <end position="31"/>
    </location>
</feature>
<accession>X1JFS9</accession>
<sequence>MEEATKKEKNTGMAIVAYILFFIPLLTDAKNDPFVKYHVKQGLSLFLVAVVIRIIAYIPIFGWALE</sequence>
<keyword evidence="1" id="KW-0472">Membrane</keyword>
<dbReference type="EMBL" id="BARU01045389">
    <property type="protein sequence ID" value="GAH92852.1"/>
    <property type="molecule type" value="Genomic_DNA"/>
</dbReference>
<protein>
    <submittedName>
        <fullName evidence="2">Uncharacterized protein</fullName>
    </submittedName>
</protein>
<evidence type="ECO:0000256" key="1">
    <source>
        <dbReference type="SAM" id="Phobius"/>
    </source>
</evidence>
<dbReference type="AlphaFoldDB" id="X1JFS9"/>
<gene>
    <name evidence="2" type="ORF">S03H2_68892</name>
</gene>
<name>X1JFS9_9ZZZZ</name>
<comment type="caution">
    <text evidence="2">The sequence shown here is derived from an EMBL/GenBank/DDBJ whole genome shotgun (WGS) entry which is preliminary data.</text>
</comment>
<evidence type="ECO:0000313" key="2">
    <source>
        <dbReference type="EMBL" id="GAH92852.1"/>
    </source>
</evidence>